<feature type="region of interest" description="Disordered" evidence="1">
    <location>
        <begin position="180"/>
        <end position="203"/>
    </location>
</feature>
<keyword evidence="2" id="KW-0472">Membrane</keyword>
<keyword evidence="2" id="KW-1133">Transmembrane helix</keyword>
<name>A0A9P1KG02_9CYAN</name>
<feature type="transmembrane region" description="Helical" evidence="2">
    <location>
        <begin position="136"/>
        <end position="154"/>
    </location>
</feature>
<evidence type="ECO:0000256" key="1">
    <source>
        <dbReference type="SAM" id="MobiDB-lite"/>
    </source>
</evidence>
<feature type="transmembrane region" description="Helical" evidence="2">
    <location>
        <begin position="92"/>
        <end position="116"/>
    </location>
</feature>
<protein>
    <recommendedName>
        <fullName evidence="5">Metal-binding protein</fullName>
    </recommendedName>
</protein>
<evidence type="ECO:0008006" key="5">
    <source>
        <dbReference type="Google" id="ProtNLM"/>
    </source>
</evidence>
<organism evidence="3 4">
    <name type="scientific">Limnospira indica PCC 8005</name>
    <dbReference type="NCBI Taxonomy" id="376219"/>
    <lineage>
        <taxon>Bacteria</taxon>
        <taxon>Bacillati</taxon>
        <taxon>Cyanobacteriota</taxon>
        <taxon>Cyanophyceae</taxon>
        <taxon>Oscillatoriophycideae</taxon>
        <taxon>Oscillatoriales</taxon>
        <taxon>Sirenicapillariaceae</taxon>
        <taxon>Limnospira</taxon>
    </lineage>
</organism>
<dbReference type="RefSeq" id="WP_008049687.1">
    <property type="nucleotide sequence ID" value="NZ_FO818640.1"/>
</dbReference>
<dbReference type="PANTHER" id="PTHR39085">
    <property type="entry name" value="SLL0924 PROTEIN"/>
    <property type="match status" value="1"/>
</dbReference>
<dbReference type="EMBL" id="FO818640">
    <property type="protein sequence ID" value="CDM96147.1"/>
    <property type="molecule type" value="Genomic_DNA"/>
</dbReference>
<dbReference type="PANTHER" id="PTHR39085:SF1">
    <property type="entry name" value="SLL0924 PROTEIN"/>
    <property type="match status" value="1"/>
</dbReference>
<accession>A0A9P1KG02</accession>
<evidence type="ECO:0000313" key="3">
    <source>
        <dbReference type="EMBL" id="CDM96147.1"/>
    </source>
</evidence>
<dbReference type="Pfam" id="PF09988">
    <property type="entry name" value="DUF2227"/>
    <property type="match status" value="1"/>
</dbReference>
<evidence type="ECO:0000256" key="2">
    <source>
        <dbReference type="SAM" id="Phobius"/>
    </source>
</evidence>
<sequence length="229" mass="26035">MPSGKTHDRITLWSLPLVAALTFGQTRSSHLTLLVSGSFLFSGLIFGPDLDLNSRQFQRWGWFRWLWVPYQNSLHHRSFLSHGPFIGTALRVLYLFTWLGGFGLIMTMAIEFLFPVEWTLSSLAGELWQFLLNHPMEWIAIFCGLEVGAMSHYLSDWGSSIYKRLQSQGVYGLIPPSALVKKPKNSTSRRSRSNSSSTSPKKKAVVVLAIPRLWETPANNSIYPNCWEQ</sequence>
<feature type="compositionally biased region" description="Basic residues" evidence="1">
    <location>
        <begin position="181"/>
        <end position="192"/>
    </location>
</feature>
<dbReference type="AlphaFoldDB" id="A0A9P1KG02"/>
<proteinExistence type="predicted"/>
<reference evidence="3 4" key="1">
    <citation type="submission" date="2014-02" db="EMBL/GenBank/DDBJ databases">
        <authorList>
            <person name="Genoscope - CEA"/>
        </authorList>
    </citation>
    <scope>NUCLEOTIDE SEQUENCE [LARGE SCALE GENOMIC DNA]</scope>
    <source>
        <strain evidence="3 4">PCC 8005</strain>
    </source>
</reference>
<evidence type="ECO:0000313" key="4">
    <source>
        <dbReference type="Proteomes" id="UP000032946"/>
    </source>
</evidence>
<keyword evidence="4" id="KW-1185">Reference proteome</keyword>
<dbReference type="InterPro" id="IPR019250">
    <property type="entry name" value="DUF2227_metal-bd"/>
</dbReference>
<keyword evidence="2" id="KW-0812">Transmembrane</keyword>
<gene>
    <name evidence="3" type="ORF">ARTHRO_40553</name>
</gene>
<dbReference type="Proteomes" id="UP000032946">
    <property type="component" value="Chromosome"/>
</dbReference>